<reference evidence="1" key="2">
    <citation type="submission" date="2018-01" db="EMBL/GenBank/DDBJ databases">
        <title>Ralstonia pseudosolanacearum P824 infects blueberry.</title>
        <authorList>
            <person name="Bocsanczy A.M."/>
            <person name="Norman D.J."/>
        </authorList>
    </citation>
    <scope>NUCLEOTIDE SEQUENCE</scope>
    <source>
        <strain evidence="1">P824</strain>
    </source>
</reference>
<dbReference type="AlphaFoldDB" id="A0A0S4VN70"/>
<evidence type="ECO:0000313" key="3">
    <source>
        <dbReference type="EMBL" id="CUV27613.1"/>
    </source>
</evidence>
<sequence length="394" mass="42049">MERRDFLKAGAMLGMGGALPGVVFAQGRGKRNGYGNLLILIELKGGNDGLNTVVPYTSAQYYALRPRIAIKREQVLQLDDRYGLHPSLQPLMPLWQAGELSVVQGLSYPQPNLSHFRSIEIWDTASRADQYLHEGWLTRAFAARPVPASFGADGVIIGSADLGPLDGGARAVALASPDAFLNEARLAMPSNATGNATLAHVLKVEADIVKAADGLRPKGGKFDFKTRFSETAFGNAIKAAMQVVAAPGRGGSDVAAVCLSLGSFDTHTNQLVAQNNLLRQLGDGIATLKSALTELGRWDDTLIVTYSEFGRRPRENLNNGTDHGTASAHFVAGGRAKGGLAGQGPVLERLDGSGNLEPSVDFRSLYATVLERWWGMDSRSVLAGRFAPLDLIKA</sequence>
<reference evidence="4" key="1">
    <citation type="submission" date="2015-10" db="EMBL/GenBank/DDBJ databases">
        <authorList>
            <person name="Gilbert D.G."/>
        </authorList>
    </citation>
    <scope>NUCLEOTIDE SEQUENCE</scope>
    <source>
        <strain evidence="4">Phyl III-seqv23</strain>
    </source>
</reference>
<dbReference type="PANTHER" id="PTHR43737:SF1">
    <property type="entry name" value="DUF1501 DOMAIN-CONTAINING PROTEIN"/>
    <property type="match status" value="1"/>
</dbReference>
<dbReference type="EMBL" id="CP025741">
    <property type="protein sequence ID" value="AYA46513.1"/>
    <property type="molecule type" value="Genomic_DNA"/>
</dbReference>
<gene>
    <name evidence="1" type="ORF">RSP824_08430</name>
    <name evidence="2" type="ORF">RUN1744_v1_400103</name>
    <name evidence="3" type="ORF">RUN1985_v1_80108</name>
    <name evidence="4" type="ORF">TD1301_v1_1700015</name>
</gene>
<dbReference type="EMBL" id="LN899823">
    <property type="protein sequence ID" value="CUV23503.1"/>
    <property type="molecule type" value="Genomic_DNA"/>
</dbReference>
<dbReference type="InterPro" id="IPR010869">
    <property type="entry name" value="DUF1501"/>
</dbReference>
<proteinExistence type="predicted"/>
<dbReference type="EMBL" id="LN899824">
    <property type="protein sequence ID" value="CUV27613.1"/>
    <property type="molecule type" value="Genomic_DNA"/>
</dbReference>
<dbReference type="EMBL" id="LN899825">
    <property type="protein sequence ID" value="CUV35854.1"/>
    <property type="molecule type" value="Genomic_DNA"/>
</dbReference>
<dbReference type="PANTHER" id="PTHR43737">
    <property type="entry name" value="BLL7424 PROTEIN"/>
    <property type="match status" value="1"/>
</dbReference>
<dbReference type="Pfam" id="PF07394">
    <property type="entry name" value="DUF1501"/>
    <property type="match status" value="1"/>
</dbReference>
<evidence type="ECO:0000313" key="2">
    <source>
        <dbReference type="EMBL" id="CUV23503.1"/>
    </source>
</evidence>
<name>A0A0S4VN70_RALSL</name>
<organism evidence="4">
    <name type="scientific">Ralstonia solanacearum</name>
    <name type="common">Pseudomonas solanacearum</name>
    <dbReference type="NCBI Taxonomy" id="305"/>
    <lineage>
        <taxon>Bacteria</taxon>
        <taxon>Pseudomonadati</taxon>
        <taxon>Pseudomonadota</taxon>
        <taxon>Betaproteobacteria</taxon>
        <taxon>Burkholderiales</taxon>
        <taxon>Burkholderiaceae</taxon>
        <taxon>Ralstonia</taxon>
        <taxon>Ralstonia solanacearum species complex</taxon>
    </lineage>
</organism>
<accession>A0A0S4VN70</accession>
<evidence type="ECO:0000313" key="1">
    <source>
        <dbReference type="EMBL" id="AYA46513.1"/>
    </source>
</evidence>
<protein>
    <submittedName>
        <fullName evidence="1">DUF1501 domain-containing protein</fullName>
    </submittedName>
</protein>
<evidence type="ECO:0000313" key="5">
    <source>
        <dbReference type="Proteomes" id="UP000262427"/>
    </source>
</evidence>
<evidence type="ECO:0000313" key="4">
    <source>
        <dbReference type="EMBL" id="CUV35854.1"/>
    </source>
</evidence>
<dbReference type="Proteomes" id="UP000262427">
    <property type="component" value="Chromosome CM"/>
</dbReference>
<reference evidence="5" key="3">
    <citation type="submission" date="2018-01" db="EMBL/GenBank/DDBJ databases">
        <title>Raltonia solanacearum P824 infects blueberry.</title>
        <authorList>
            <person name="Bocsanczy A.M."/>
            <person name="Norman D.J."/>
        </authorList>
    </citation>
    <scope>NUCLEOTIDE SEQUENCE [LARGE SCALE GENOMIC DNA]</scope>
    <source>
        <strain evidence="5">P824</strain>
    </source>
</reference>